<gene>
    <name evidence="1" type="ORF">IX53_09580</name>
</gene>
<evidence type="ECO:0000313" key="2">
    <source>
        <dbReference type="Proteomes" id="UP000035159"/>
    </source>
</evidence>
<dbReference type="InterPro" id="IPR027706">
    <property type="entry name" value="PGP_Pase"/>
</dbReference>
<dbReference type="InterPro" id="IPR010021">
    <property type="entry name" value="PGPP1/Gep4"/>
</dbReference>
<evidence type="ECO:0008006" key="3">
    <source>
        <dbReference type="Google" id="ProtNLM"/>
    </source>
</evidence>
<reference evidence="1 2" key="1">
    <citation type="submission" date="2015-04" db="EMBL/GenBank/DDBJ databases">
        <title>Complete Genome Sequence of Kosmotoga pacifica SLHLJ1.</title>
        <authorList>
            <person name="Jiang L.J."/>
            <person name="Shao Z.Z."/>
            <person name="Jebbar M."/>
        </authorList>
    </citation>
    <scope>NUCLEOTIDE SEQUENCE [LARGE SCALE GENOMIC DNA]</scope>
    <source>
        <strain evidence="1 2">SLHLJ1</strain>
    </source>
</reference>
<dbReference type="Pfam" id="PF09419">
    <property type="entry name" value="PGP_phosphatase"/>
    <property type="match status" value="1"/>
</dbReference>
<evidence type="ECO:0000313" key="1">
    <source>
        <dbReference type="EMBL" id="AKI98356.1"/>
    </source>
</evidence>
<dbReference type="NCBIfam" id="TIGR01668">
    <property type="entry name" value="YqeG_hyp_ppase"/>
    <property type="match status" value="1"/>
</dbReference>
<dbReference type="InterPro" id="IPR023214">
    <property type="entry name" value="HAD_sf"/>
</dbReference>
<dbReference type="AlphaFoldDB" id="A0A0G2ZE84"/>
<dbReference type="STRING" id="1330330.IX53_09580"/>
<keyword evidence="2" id="KW-1185">Reference proteome</keyword>
<dbReference type="InterPro" id="IPR036412">
    <property type="entry name" value="HAD-like_sf"/>
</dbReference>
<dbReference type="InterPro" id="IPR006549">
    <property type="entry name" value="HAD-SF_hydro_IIIA"/>
</dbReference>
<dbReference type="GO" id="GO:0008962">
    <property type="term" value="F:phosphatidylglycerophosphatase activity"/>
    <property type="evidence" value="ECO:0007669"/>
    <property type="project" value="InterPro"/>
</dbReference>
<dbReference type="NCBIfam" id="TIGR01662">
    <property type="entry name" value="HAD-SF-IIIA"/>
    <property type="match status" value="1"/>
</dbReference>
<dbReference type="KEGG" id="kpf:IX53_09580"/>
<dbReference type="Gene3D" id="3.40.50.1000">
    <property type="entry name" value="HAD superfamily/HAD-like"/>
    <property type="match status" value="1"/>
</dbReference>
<protein>
    <recommendedName>
        <fullName evidence="3">Haloacid dehalogenase</fullName>
    </recommendedName>
</protein>
<dbReference type="EMBL" id="CP011232">
    <property type="protein sequence ID" value="AKI98356.1"/>
    <property type="molecule type" value="Genomic_DNA"/>
</dbReference>
<proteinExistence type="predicted"/>
<sequence length="169" mass="19851">MSPHLFADDISDIDFEQLKEAGYELMILDFDNTLEPWGSDELSNERELLIRRIQLIGMKVVIISNGKRKRLRGVDAFIQGVDVIPEARKPFPYKTRRYLSKRGIKTYHTVIIGDQLFTDILMGNLLGCFTIKVNPISEQEFFWTRLMRKLEKLLLKFIKNKTVLEEMKR</sequence>
<dbReference type="PATRIC" id="fig|1330330.3.peg.1952"/>
<dbReference type="SUPFAM" id="SSF56784">
    <property type="entry name" value="HAD-like"/>
    <property type="match status" value="1"/>
</dbReference>
<dbReference type="Proteomes" id="UP000035159">
    <property type="component" value="Chromosome"/>
</dbReference>
<name>A0A0G2ZE84_9BACT</name>
<accession>A0A0G2ZE84</accession>
<organism evidence="1 2">
    <name type="scientific">Kosmotoga pacifica</name>
    <dbReference type="NCBI Taxonomy" id="1330330"/>
    <lineage>
        <taxon>Bacteria</taxon>
        <taxon>Thermotogati</taxon>
        <taxon>Thermotogota</taxon>
        <taxon>Thermotogae</taxon>
        <taxon>Kosmotogales</taxon>
        <taxon>Kosmotogaceae</taxon>
        <taxon>Kosmotoga</taxon>
    </lineage>
</organism>